<dbReference type="SUPFAM" id="SSF53720">
    <property type="entry name" value="ALDH-like"/>
    <property type="match status" value="1"/>
</dbReference>
<reference evidence="7" key="1">
    <citation type="submission" date="2020-03" db="EMBL/GenBank/DDBJ databases">
        <authorList>
            <person name="Guo F."/>
        </authorList>
    </citation>
    <scope>NUCLEOTIDE SEQUENCE</scope>
    <source>
        <strain evidence="7">JCM 30134</strain>
    </source>
</reference>
<evidence type="ECO:0000256" key="1">
    <source>
        <dbReference type="ARBA" id="ARBA00009986"/>
    </source>
</evidence>
<comment type="caution">
    <text evidence="7">The sequence shown here is derived from an EMBL/GenBank/DDBJ whole genome shotgun (WGS) entry which is preliminary data.</text>
</comment>
<dbReference type="InterPro" id="IPR016162">
    <property type="entry name" value="Ald_DH_N"/>
</dbReference>
<dbReference type="InterPro" id="IPR016163">
    <property type="entry name" value="Ald_DH_C"/>
</dbReference>
<keyword evidence="8" id="KW-1185">Reference proteome</keyword>
<dbReference type="Proteomes" id="UP000787472">
    <property type="component" value="Unassembled WGS sequence"/>
</dbReference>
<feature type="active site" evidence="3">
    <location>
        <position position="245"/>
    </location>
</feature>
<feature type="domain" description="Aldehyde dehydrogenase" evidence="6">
    <location>
        <begin position="13"/>
        <end position="470"/>
    </location>
</feature>
<name>A0A9E5T4F9_9GAMM</name>
<protein>
    <submittedName>
        <fullName evidence="7">Aldehyde dehydrogenase family protein</fullName>
    </submittedName>
</protein>
<evidence type="ECO:0000256" key="4">
    <source>
        <dbReference type="RuleBase" id="RU003345"/>
    </source>
</evidence>
<dbReference type="RefSeq" id="WP_167191398.1">
    <property type="nucleotide sequence ID" value="NZ_JAAONZ010000021.1"/>
</dbReference>
<feature type="coiled-coil region" evidence="5">
    <location>
        <begin position="60"/>
        <end position="87"/>
    </location>
</feature>
<keyword evidence="2 4" id="KW-0560">Oxidoreductase</keyword>
<dbReference type="FunFam" id="3.40.309.10:FF:000012">
    <property type="entry name" value="Betaine aldehyde dehydrogenase"/>
    <property type="match status" value="1"/>
</dbReference>
<dbReference type="CDD" id="cd07138">
    <property type="entry name" value="ALDH_CddD_SSP0762"/>
    <property type="match status" value="1"/>
</dbReference>
<dbReference type="Gene3D" id="3.40.309.10">
    <property type="entry name" value="Aldehyde Dehydrogenase, Chain A, domain 2"/>
    <property type="match status" value="1"/>
</dbReference>
<sequence length="472" mass="50613">MRDYRQFYINGQWVDPVTPNDFAVENPSTEEQIGVISLGSAADVDKAVAAARAAFQTFGMTSREERIELMERLLKAYKDRYDEMVEAISLEMGAPIDFAASDQAACGSGHIATALQALKEFEFESQKGNALIVKEPIGVCGFITPWNWPINQIACKVAPALATGCTMILKPSEIAPLSGYVFSQMMDDAGIPAGVYNMINGDGPGVGSAISSHPDIDMVSFTGSTRAGMAISKAAADTVKRVALELGGKSPNIIFDDTDLKTAVTKGVEACMDNVGQSCNAPTRMLIPADRYEEAVAIAAEAANAVKVDKSDKHGDHIGPLVSRPHFEKVQGMISAAIDEGARVAAGGPGKPEGLETGFFTKPTIFADVNNQMTIAREEVFGPVLVLIPYSSEEEAIEIANDTPYGLAAYVQTGDKERAQRVTRRLRAGMVRVNGAPHMFSSPFGGYKQSGNGREWGEYGFEDFLETKAISQ</sequence>
<organism evidence="7 8">
    <name type="scientific">Pseudomaricurvus hydrocarbonicus</name>
    <dbReference type="NCBI Taxonomy" id="1470433"/>
    <lineage>
        <taxon>Bacteria</taxon>
        <taxon>Pseudomonadati</taxon>
        <taxon>Pseudomonadota</taxon>
        <taxon>Gammaproteobacteria</taxon>
        <taxon>Cellvibrionales</taxon>
        <taxon>Cellvibrionaceae</taxon>
        <taxon>Pseudomaricurvus</taxon>
    </lineage>
</organism>
<proteinExistence type="inferred from homology"/>
<evidence type="ECO:0000256" key="3">
    <source>
        <dbReference type="PROSITE-ProRule" id="PRU10007"/>
    </source>
</evidence>
<evidence type="ECO:0000313" key="7">
    <source>
        <dbReference type="EMBL" id="NHO67909.1"/>
    </source>
</evidence>
<dbReference type="Pfam" id="PF00171">
    <property type="entry name" value="Aldedh"/>
    <property type="match status" value="1"/>
</dbReference>
<dbReference type="InterPro" id="IPR029510">
    <property type="entry name" value="Ald_DH_CS_GLU"/>
</dbReference>
<dbReference type="AlphaFoldDB" id="A0A9E5T4F9"/>
<dbReference type="PANTHER" id="PTHR42804">
    <property type="entry name" value="ALDEHYDE DEHYDROGENASE"/>
    <property type="match status" value="1"/>
</dbReference>
<evidence type="ECO:0000256" key="2">
    <source>
        <dbReference type="ARBA" id="ARBA00023002"/>
    </source>
</evidence>
<evidence type="ECO:0000313" key="8">
    <source>
        <dbReference type="Proteomes" id="UP000787472"/>
    </source>
</evidence>
<keyword evidence="5" id="KW-0175">Coiled coil</keyword>
<dbReference type="FunFam" id="3.40.605.10:FF:000007">
    <property type="entry name" value="NAD/NADP-dependent betaine aldehyde dehydrogenase"/>
    <property type="match status" value="1"/>
</dbReference>
<dbReference type="InterPro" id="IPR015590">
    <property type="entry name" value="Aldehyde_DH_dom"/>
</dbReference>
<evidence type="ECO:0000256" key="5">
    <source>
        <dbReference type="SAM" id="Coils"/>
    </source>
</evidence>
<gene>
    <name evidence="7" type="ORF">G8770_20370</name>
</gene>
<dbReference type="Gene3D" id="3.40.605.10">
    <property type="entry name" value="Aldehyde Dehydrogenase, Chain A, domain 1"/>
    <property type="match status" value="1"/>
</dbReference>
<dbReference type="PANTHER" id="PTHR42804:SF1">
    <property type="entry name" value="ALDEHYDE DEHYDROGENASE-RELATED"/>
    <property type="match status" value="1"/>
</dbReference>
<accession>A0A9E5T4F9</accession>
<dbReference type="EMBL" id="JAAONZ010000021">
    <property type="protein sequence ID" value="NHO67909.1"/>
    <property type="molecule type" value="Genomic_DNA"/>
</dbReference>
<dbReference type="GO" id="GO:0016620">
    <property type="term" value="F:oxidoreductase activity, acting on the aldehyde or oxo group of donors, NAD or NADP as acceptor"/>
    <property type="evidence" value="ECO:0007669"/>
    <property type="project" value="InterPro"/>
</dbReference>
<dbReference type="InterPro" id="IPR016161">
    <property type="entry name" value="Ald_DH/histidinol_DH"/>
</dbReference>
<evidence type="ECO:0000259" key="6">
    <source>
        <dbReference type="Pfam" id="PF00171"/>
    </source>
</evidence>
<comment type="similarity">
    <text evidence="1 4">Belongs to the aldehyde dehydrogenase family.</text>
</comment>
<dbReference type="PROSITE" id="PS00687">
    <property type="entry name" value="ALDEHYDE_DEHYDR_GLU"/>
    <property type="match status" value="1"/>
</dbReference>